<evidence type="ECO:0000256" key="11">
    <source>
        <dbReference type="ARBA" id="ARBA00022842"/>
    </source>
</evidence>
<dbReference type="GO" id="GO:0042132">
    <property type="term" value="F:fructose 1,6-bisphosphate 1-phosphatase activity"/>
    <property type="evidence" value="ECO:0007669"/>
    <property type="project" value="UniProtKB-EC"/>
</dbReference>
<dbReference type="Pfam" id="PF01950">
    <property type="entry name" value="FBPase_3"/>
    <property type="match status" value="1"/>
</dbReference>
<comment type="pathway">
    <text evidence="3">Carbohydrate biosynthesis; gluconeogenesis.</text>
</comment>
<proteinExistence type="inferred from homology"/>
<dbReference type="PANTHER" id="PTHR38341">
    <property type="entry name" value="FRUCTOSE-1,6-BISPHOSPHATE ALDOLASE/PHOSPHATASE"/>
    <property type="match status" value="1"/>
</dbReference>
<evidence type="ECO:0000256" key="14">
    <source>
        <dbReference type="ARBA" id="ARBA00023277"/>
    </source>
</evidence>
<keyword evidence="13" id="KW-0704">Schiff base</keyword>
<dbReference type="InterPro" id="IPR002803">
    <property type="entry name" value="FBPase_V"/>
</dbReference>
<organism evidence="15 16">
    <name type="scientific">Candidatus Nealsonbacteria bacterium CG_4_9_14_3_um_filter_37_13</name>
    <dbReference type="NCBI Taxonomy" id="1974695"/>
    <lineage>
        <taxon>Bacteria</taxon>
        <taxon>Candidatus Nealsoniibacteriota</taxon>
    </lineage>
</organism>
<evidence type="ECO:0000256" key="6">
    <source>
        <dbReference type="ARBA" id="ARBA00013093"/>
    </source>
</evidence>
<keyword evidence="8" id="KW-0312">Gluconeogenesis</keyword>
<evidence type="ECO:0000313" key="16">
    <source>
        <dbReference type="Proteomes" id="UP000231034"/>
    </source>
</evidence>
<accession>A0A2M7Z5M8</accession>
<evidence type="ECO:0000256" key="4">
    <source>
        <dbReference type="ARBA" id="ARBA00010693"/>
    </source>
</evidence>
<evidence type="ECO:0000313" key="15">
    <source>
        <dbReference type="EMBL" id="PJA84905.1"/>
    </source>
</evidence>
<dbReference type="EMBL" id="PFVR01000010">
    <property type="protein sequence ID" value="PJA84905.1"/>
    <property type="molecule type" value="Genomic_DNA"/>
</dbReference>
<evidence type="ECO:0000256" key="1">
    <source>
        <dbReference type="ARBA" id="ARBA00001273"/>
    </source>
</evidence>
<evidence type="ECO:0000256" key="10">
    <source>
        <dbReference type="ARBA" id="ARBA00022801"/>
    </source>
</evidence>
<dbReference type="Proteomes" id="UP000231034">
    <property type="component" value="Unassembled WGS sequence"/>
</dbReference>
<dbReference type="GO" id="GO:0006094">
    <property type="term" value="P:gluconeogenesis"/>
    <property type="evidence" value="ECO:0007669"/>
    <property type="project" value="UniProtKB-UniPathway"/>
</dbReference>
<name>A0A2M7Z5M8_9BACT</name>
<dbReference type="InterPro" id="IPR036076">
    <property type="entry name" value="FBPase_V_sf"/>
</dbReference>
<evidence type="ECO:0000256" key="5">
    <source>
        <dbReference type="ARBA" id="ARBA00011820"/>
    </source>
</evidence>
<evidence type="ECO:0000256" key="2">
    <source>
        <dbReference type="ARBA" id="ARBA00001946"/>
    </source>
</evidence>
<evidence type="ECO:0000256" key="8">
    <source>
        <dbReference type="ARBA" id="ARBA00022432"/>
    </source>
</evidence>
<keyword evidence="10" id="KW-0378">Hydrolase</keyword>
<dbReference type="EC" id="3.1.3.11" evidence="6"/>
<comment type="catalytic activity">
    <reaction evidence="1">
        <text>beta-D-fructose 1,6-bisphosphate + H2O = beta-D-fructose 6-phosphate + phosphate</text>
        <dbReference type="Rhea" id="RHEA:11064"/>
        <dbReference type="ChEBI" id="CHEBI:15377"/>
        <dbReference type="ChEBI" id="CHEBI:32966"/>
        <dbReference type="ChEBI" id="CHEBI:43474"/>
        <dbReference type="ChEBI" id="CHEBI:57634"/>
        <dbReference type="EC" id="3.1.3.11"/>
    </reaction>
</comment>
<dbReference type="GO" id="GO:0016829">
    <property type="term" value="F:lyase activity"/>
    <property type="evidence" value="ECO:0007669"/>
    <property type="project" value="UniProtKB-KW"/>
</dbReference>
<reference evidence="16" key="1">
    <citation type="submission" date="2017-09" db="EMBL/GenBank/DDBJ databases">
        <title>Depth-based differentiation of microbial function through sediment-hosted aquifers and enrichment of novel symbionts in the deep terrestrial subsurface.</title>
        <authorList>
            <person name="Probst A.J."/>
            <person name="Ladd B."/>
            <person name="Jarett J.K."/>
            <person name="Geller-Mcgrath D.E."/>
            <person name="Sieber C.M.K."/>
            <person name="Emerson J.B."/>
            <person name="Anantharaman K."/>
            <person name="Thomas B.C."/>
            <person name="Malmstrom R."/>
            <person name="Stieglmeier M."/>
            <person name="Klingl A."/>
            <person name="Woyke T."/>
            <person name="Ryan C.M."/>
            <person name="Banfield J.F."/>
        </authorList>
    </citation>
    <scope>NUCLEOTIDE SEQUENCE [LARGE SCALE GENOMIC DNA]</scope>
</reference>
<dbReference type="SUPFAM" id="SSF111249">
    <property type="entry name" value="Sulfolobus fructose-1,6-bisphosphatase-like"/>
    <property type="match status" value="1"/>
</dbReference>
<dbReference type="GO" id="GO:0046872">
    <property type="term" value="F:metal ion binding"/>
    <property type="evidence" value="ECO:0007669"/>
    <property type="project" value="UniProtKB-KW"/>
</dbReference>
<dbReference type="AlphaFoldDB" id="A0A2M7Z5M8"/>
<dbReference type="PANTHER" id="PTHR38341:SF1">
    <property type="entry name" value="FRUCTOSE-1,6-BISPHOSPHATE ALDOLASE_PHOSPHATASE"/>
    <property type="match status" value="1"/>
</dbReference>
<evidence type="ECO:0000256" key="7">
    <source>
        <dbReference type="ARBA" id="ARBA00018635"/>
    </source>
</evidence>
<keyword evidence="9" id="KW-0479">Metal-binding</keyword>
<keyword evidence="14" id="KW-0119">Carbohydrate metabolism</keyword>
<comment type="caution">
    <text evidence="15">The sequence shown here is derived from an EMBL/GenBank/DDBJ whole genome shotgun (WGS) entry which is preliminary data.</text>
</comment>
<gene>
    <name evidence="15" type="ORF">CO145_00340</name>
</gene>
<comment type="similarity">
    <text evidence="4">Belongs to the FBP aldolase/phosphatase family.</text>
</comment>
<keyword evidence="11" id="KW-0460">Magnesium</keyword>
<feature type="non-terminal residue" evidence="15">
    <location>
        <position position="1"/>
    </location>
</feature>
<protein>
    <recommendedName>
        <fullName evidence="7">Fructose-1,6-bisphosphate aldolase/phosphatase</fullName>
        <ecNumber evidence="6">3.1.3.11</ecNumber>
    </recommendedName>
</protein>
<keyword evidence="12" id="KW-0456">Lyase</keyword>
<evidence type="ECO:0000256" key="9">
    <source>
        <dbReference type="ARBA" id="ARBA00022723"/>
    </source>
</evidence>
<evidence type="ECO:0000256" key="3">
    <source>
        <dbReference type="ARBA" id="ARBA00004742"/>
    </source>
</evidence>
<dbReference type="UniPathway" id="UPA00138"/>
<evidence type="ECO:0000256" key="12">
    <source>
        <dbReference type="ARBA" id="ARBA00023239"/>
    </source>
</evidence>
<comment type="cofactor">
    <cofactor evidence="2">
        <name>Mg(2+)</name>
        <dbReference type="ChEBI" id="CHEBI:18420"/>
    </cofactor>
</comment>
<sequence>TEPADVFDHPYWDYVRNNVSRKAEELRRQGFSGPAMLPMTELEYTGVMETLKGLEKRFQIRKK</sequence>
<evidence type="ECO:0000256" key="13">
    <source>
        <dbReference type="ARBA" id="ARBA00023270"/>
    </source>
</evidence>
<comment type="subunit">
    <text evidence="5">Homooctamer; dimer of tetramers.</text>
</comment>